<evidence type="ECO:0000256" key="6">
    <source>
        <dbReference type="ARBA" id="ARBA00023118"/>
    </source>
</evidence>
<sequence>MLTKSDLETNLERVHNWIKAADQKVSIFLAFQGVVFTLLFGSVFSWTNENIRNLSCTNTLILISGIILVAYSIYKSTSAIIPRLAKDKNKKSITYFGDIAKFNLGDFKEAIKETNTDEYEIELVEQIHISSKIATRKHSQFRDAILTFFAGMILLVISFLLFKI</sequence>
<reference evidence="10 11" key="1">
    <citation type="journal article" date="2016" name="Environ. Microbiol.">
        <title>Genomic resolution of a cold subsurface aquifer community provides metabolic insights for novel microbes adapted to high CO concentrations.</title>
        <authorList>
            <person name="Probst A.J."/>
            <person name="Castelle C.J."/>
            <person name="Singh A."/>
            <person name="Brown C.T."/>
            <person name="Anantharaman K."/>
            <person name="Sharon I."/>
            <person name="Hug L.A."/>
            <person name="Burstein D."/>
            <person name="Emerson J.B."/>
            <person name="Thomas B.C."/>
            <person name="Banfield J.F."/>
        </authorList>
    </citation>
    <scope>NUCLEOTIDE SEQUENCE [LARGE SCALE GENOMIC DNA]</scope>
    <source>
        <strain evidence="10">CG1_02_38_13</strain>
    </source>
</reference>
<dbReference type="InterPro" id="IPR043760">
    <property type="entry name" value="PycTM_dom"/>
</dbReference>
<dbReference type="Proteomes" id="UP000182465">
    <property type="component" value="Unassembled WGS sequence"/>
</dbReference>
<keyword evidence="4" id="KW-0547">Nucleotide-binding</keyword>
<evidence type="ECO:0000256" key="5">
    <source>
        <dbReference type="ARBA" id="ARBA00022989"/>
    </source>
</evidence>
<comment type="caution">
    <text evidence="10">The sequence shown here is derived from an EMBL/GenBank/DDBJ whole genome shotgun (WGS) entry which is preliminary data.</text>
</comment>
<protein>
    <recommendedName>
        <fullName evidence="9">Pycsar effector protein domain-containing protein</fullName>
    </recommendedName>
</protein>
<gene>
    <name evidence="10" type="ORF">AUJ29_02015</name>
</gene>
<proteinExistence type="predicted"/>
<keyword evidence="3 8" id="KW-0812">Transmembrane</keyword>
<dbReference type="GO" id="GO:0051607">
    <property type="term" value="P:defense response to virus"/>
    <property type="evidence" value="ECO:0007669"/>
    <property type="project" value="UniProtKB-KW"/>
</dbReference>
<dbReference type="GO" id="GO:0000166">
    <property type="term" value="F:nucleotide binding"/>
    <property type="evidence" value="ECO:0007669"/>
    <property type="project" value="UniProtKB-KW"/>
</dbReference>
<keyword evidence="5 8" id="KW-1133">Transmembrane helix</keyword>
<evidence type="ECO:0000256" key="7">
    <source>
        <dbReference type="ARBA" id="ARBA00023136"/>
    </source>
</evidence>
<feature type="transmembrane region" description="Helical" evidence="8">
    <location>
        <begin position="59"/>
        <end position="81"/>
    </location>
</feature>
<evidence type="ECO:0000256" key="2">
    <source>
        <dbReference type="ARBA" id="ARBA00022475"/>
    </source>
</evidence>
<feature type="transmembrane region" description="Helical" evidence="8">
    <location>
        <begin position="144"/>
        <end position="162"/>
    </location>
</feature>
<dbReference type="Pfam" id="PF18967">
    <property type="entry name" value="PycTM"/>
    <property type="match status" value="1"/>
</dbReference>
<keyword evidence="6" id="KW-0051">Antiviral defense</keyword>
<keyword evidence="7 8" id="KW-0472">Membrane</keyword>
<dbReference type="EMBL" id="MNVB01000044">
    <property type="protein sequence ID" value="OIO17017.1"/>
    <property type="molecule type" value="Genomic_DNA"/>
</dbReference>
<evidence type="ECO:0000256" key="8">
    <source>
        <dbReference type="SAM" id="Phobius"/>
    </source>
</evidence>
<organism evidence="10 11">
    <name type="scientific">Candidatus Kuenenbacteria bacterium CG1_02_38_13</name>
    <dbReference type="NCBI Taxonomy" id="1805235"/>
    <lineage>
        <taxon>Bacteria</taxon>
        <taxon>Candidatus Kueneniibacteriota</taxon>
    </lineage>
</organism>
<comment type="subcellular location">
    <subcellularLocation>
        <location evidence="1">Cell membrane</location>
    </subcellularLocation>
</comment>
<evidence type="ECO:0000256" key="4">
    <source>
        <dbReference type="ARBA" id="ARBA00022741"/>
    </source>
</evidence>
<evidence type="ECO:0000259" key="9">
    <source>
        <dbReference type="Pfam" id="PF18967"/>
    </source>
</evidence>
<feature type="transmembrane region" description="Helical" evidence="8">
    <location>
        <begin position="25"/>
        <end position="47"/>
    </location>
</feature>
<evidence type="ECO:0000313" key="10">
    <source>
        <dbReference type="EMBL" id="OIO17017.1"/>
    </source>
</evidence>
<dbReference type="GO" id="GO:0005886">
    <property type="term" value="C:plasma membrane"/>
    <property type="evidence" value="ECO:0007669"/>
    <property type="project" value="UniProtKB-SubCell"/>
</dbReference>
<evidence type="ECO:0000256" key="3">
    <source>
        <dbReference type="ARBA" id="ARBA00022692"/>
    </source>
</evidence>
<feature type="domain" description="Pycsar effector protein" evidence="9">
    <location>
        <begin position="7"/>
        <end position="161"/>
    </location>
</feature>
<evidence type="ECO:0000313" key="11">
    <source>
        <dbReference type="Proteomes" id="UP000182465"/>
    </source>
</evidence>
<name>A0A1J4U0V5_9BACT</name>
<keyword evidence="2" id="KW-1003">Cell membrane</keyword>
<evidence type="ECO:0000256" key="1">
    <source>
        <dbReference type="ARBA" id="ARBA00004236"/>
    </source>
</evidence>
<dbReference type="AlphaFoldDB" id="A0A1J4U0V5"/>
<accession>A0A1J4U0V5</accession>